<feature type="domain" description="Alpha-L-rhamnosidase concanavalin-like" evidence="4">
    <location>
        <begin position="329"/>
        <end position="430"/>
    </location>
</feature>
<reference evidence="9" key="1">
    <citation type="submission" date="2016-02" db="EMBL/GenBank/DDBJ databases">
        <title>Draft genome sequence of Microdochium bolleyi, a fungal endophyte of beachgrass.</title>
        <authorList>
            <consortium name="DOE Joint Genome Institute"/>
            <person name="David A.S."/>
            <person name="May G."/>
            <person name="Haridas S."/>
            <person name="Lim J."/>
            <person name="Wang M."/>
            <person name="Labutti K."/>
            <person name="Lipzen A."/>
            <person name="Barry K."/>
            <person name="Grigoriev I.V."/>
        </authorList>
    </citation>
    <scope>NUCLEOTIDE SEQUENCE [LARGE SCALE GENOMIC DNA]</scope>
    <source>
        <strain evidence="9">J235TASD1</strain>
    </source>
</reference>
<feature type="domain" description="Bacterial alpha-L-rhamnosidase N-terminal" evidence="5">
    <location>
        <begin position="145"/>
        <end position="319"/>
    </location>
</feature>
<name>A0A136J3C5_9PEZI</name>
<dbReference type="EC" id="3.2.1.40" evidence="2"/>
<feature type="domain" description="Alpha-L-rhamnosidase six-hairpin glycosidase" evidence="6">
    <location>
        <begin position="435"/>
        <end position="793"/>
    </location>
</feature>
<dbReference type="PIRSF" id="PIRSF010631">
    <property type="entry name" value="A-rhamnsds"/>
    <property type="match status" value="1"/>
</dbReference>
<dbReference type="InterPro" id="IPR012341">
    <property type="entry name" value="6hp_glycosidase-like_sf"/>
</dbReference>
<gene>
    <name evidence="8" type="ORF">Micbo1qcDRAFT_118629</name>
</gene>
<dbReference type="AlphaFoldDB" id="A0A136J3C5"/>
<dbReference type="PANTHER" id="PTHR33307">
    <property type="entry name" value="ALPHA-RHAMNOSIDASE (EUROFUNG)"/>
    <property type="match status" value="1"/>
</dbReference>
<dbReference type="EMBL" id="KQ964249">
    <property type="protein sequence ID" value="KXJ91614.1"/>
    <property type="molecule type" value="Genomic_DNA"/>
</dbReference>
<dbReference type="SUPFAM" id="SSF48208">
    <property type="entry name" value="Six-hairpin glycosidases"/>
    <property type="match status" value="1"/>
</dbReference>
<dbReference type="GO" id="GO:0005975">
    <property type="term" value="P:carbohydrate metabolic process"/>
    <property type="evidence" value="ECO:0007669"/>
    <property type="project" value="InterPro"/>
</dbReference>
<dbReference type="InterPro" id="IPR008902">
    <property type="entry name" value="Rhamnosid_concanavalin"/>
</dbReference>
<dbReference type="Pfam" id="PF17390">
    <property type="entry name" value="Bac_rhamnosid_C"/>
    <property type="match status" value="1"/>
</dbReference>
<dbReference type="InterPro" id="IPR008928">
    <property type="entry name" value="6-hairpin_glycosidase_sf"/>
</dbReference>
<evidence type="ECO:0000259" key="6">
    <source>
        <dbReference type="Pfam" id="PF17389"/>
    </source>
</evidence>
<dbReference type="Gene3D" id="2.60.40.10">
    <property type="entry name" value="Immunoglobulins"/>
    <property type="match status" value="1"/>
</dbReference>
<dbReference type="InterPro" id="IPR035396">
    <property type="entry name" value="Bac_rhamnosid6H"/>
</dbReference>
<dbReference type="Pfam" id="PF08531">
    <property type="entry name" value="Bac_rhamnosid_N"/>
    <property type="match status" value="1"/>
</dbReference>
<keyword evidence="9" id="KW-1185">Reference proteome</keyword>
<protein>
    <recommendedName>
        <fullName evidence="2">alpha-L-rhamnosidase</fullName>
        <ecNumber evidence="2">3.2.1.40</ecNumber>
    </recommendedName>
</protein>
<evidence type="ECO:0000256" key="2">
    <source>
        <dbReference type="ARBA" id="ARBA00012652"/>
    </source>
</evidence>
<proteinExistence type="predicted"/>
<organism evidence="8 9">
    <name type="scientific">Microdochium bolleyi</name>
    <dbReference type="NCBI Taxonomy" id="196109"/>
    <lineage>
        <taxon>Eukaryota</taxon>
        <taxon>Fungi</taxon>
        <taxon>Dikarya</taxon>
        <taxon>Ascomycota</taxon>
        <taxon>Pezizomycotina</taxon>
        <taxon>Sordariomycetes</taxon>
        <taxon>Xylariomycetidae</taxon>
        <taxon>Xylariales</taxon>
        <taxon>Microdochiaceae</taxon>
        <taxon>Microdochium</taxon>
    </lineage>
</organism>
<evidence type="ECO:0000259" key="5">
    <source>
        <dbReference type="Pfam" id="PF08531"/>
    </source>
</evidence>
<dbReference type="InterPro" id="IPR016007">
    <property type="entry name" value="Alpha_rhamnosid"/>
</dbReference>
<dbReference type="Pfam" id="PF05592">
    <property type="entry name" value="Bac_rhamnosid"/>
    <property type="match status" value="1"/>
</dbReference>
<dbReference type="InterPro" id="IPR013737">
    <property type="entry name" value="Bac_rhamnosid_N"/>
</dbReference>
<evidence type="ECO:0000259" key="7">
    <source>
        <dbReference type="Pfam" id="PF17390"/>
    </source>
</evidence>
<evidence type="ECO:0000259" key="4">
    <source>
        <dbReference type="Pfam" id="PF05592"/>
    </source>
</evidence>
<dbReference type="Pfam" id="PF25788">
    <property type="entry name" value="Ig_Rha78A_N"/>
    <property type="match status" value="1"/>
</dbReference>
<evidence type="ECO:0000256" key="1">
    <source>
        <dbReference type="ARBA" id="ARBA00001445"/>
    </source>
</evidence>
<dbReference type="GO" id="GO:0030596">
    <property type="term" value="F:alpha-L-rhamnosidase activity"/>
    <property type="evidence" value="ECO:0007669"/>
    <property type="project" value="UniProtKB-EC"/>
</dbReference>
<dbReference type="Gene3D" id="2.60.420.10">
    <property type="entry name" value="Maltose phosphorylase, domain 3"/>
    <property type="match status" value="1"/>
</dbReference>
<evidence type="ECO:0000256" key="3">
    <source>
        <dbReference type="ARBA" id="ARBA00022801"/>
    </source>
</evidence>
<dbReference type="Gene3D" id="1.50.10.10">
    <property type="match status" value="1"/>
</dbReference>
<evidence type="ECO:0000313" key="8">
    <source>
        <dbReference type="EMBL" id="KXJ91614.1"/>
    </source>
</evidence>
<dbReference type="PANTHER" id="PTHR33307:SF6">
    <property type="entry name" value="ALPHA-RHAMNOSIDASE (EUROFUNG)-RELATED"/>
    <property type="match status" value="1"/>
</dbReference>
<dbReference type="Gene3D" id="2.60.120.260">
    <property type="entry name" value="Galactose-binding domain-like"/>
    <property type="match status" value="2"/>
</dbReference>
<accession>A0A136J3C5</accession>
<dbReference type="STRING" id="196109.A0A136J3C5"/>
<dbReference type="InterPro" id="IPR013783">
    <property type="entry name" value="Ig-like_fold"/>
</dbReference>
<dbReference type="InterPro" id="IPR035398">
    <property type="entry name" value="Bac_rhamnosid_C"/>
</dbReference>
<evidence type="ECO:0000313" key="9">
    <source>
        <dbReference type="Proteomes" id="UP000070501"/>
    </source>
</evidence>
<keyword evidence="3" id="KW-0378">Hydrolase</keyword>
<dbReference type="OrthoDB" id="10036721at2759"/>
<sequence>MAVFIAKLTFENGQPALGIGASQPRISWRFDGCAEAWEQQSYDLEVSRSGGATQQTSANTAQSLYVEWPGAPLGSSESASVRIRAHGGEGHSSTPWSDWVTVETGLLNAKDWAGAMPITAQVGNAAAPATKNPTYLRKTFDLPGTVASARLYITGLGIFEAEINGYPVSEDLLAPGYTSYQFRHVYSTYDVTSLLRERSNAIGVIVAQGWYGGRLFPLNGLPVELYYGNSIGAQALLRIQLKDGTIVNIPTDNSWKGNNKGPLQAAAIYDGVTYDSRIESVFQNWTQPSFEDRDWTTASVLPAVTAELASPDAPPVRRKHTFPSKTISKSPSGKTIVDFGQNFAGWLRLTVKGPAGTNITVQHAEVLEGGELALRPLRTAKATDTLILHGNGTQVWEPRFTFHGFRYAQIDGWPVDETPLDASSIEAVAIWSDLEETGSFQCSNSLLNQFHSNVIWSMRSNFISVPTDCPQRDERMGWTGDAHVFGPTANFLYNTASFWRGWHKDVYAEMKANPTVMAVPTYVPLTPPGYGNSDAMAVWGDVAVGGPWNLWRAFGDPAMLAEHRTQAQGWLDQGVKRRSSDGLLWDRSGFQFGDWLDPLAPPEAPGNGTTDKYLVADAYLVRMTELMANISAALGNEADATRYRQQHADLRSAFREAWVDPATGAMANHTQTAYVLGIVFDILDAKGAGRDDGAAARLIDLVRTNDHLVGTGFAATALLGHAMTKAGADTDFYTMLLQTKAPSWLYQVVMGATTTWERWDSLLPNGTINYHGDMTSFNHYAFGAVADWMHTRIGGLSPSLGGPGWKEVDVSPLPGLGVDSAEASFTSGYGTVSTSWYIRDGGFYLTVRVPPNARAVVTLPYSKKISRVGSGVYYFVDSIIAVLRSGL</sequence>
<feature type="domain" description="Alpha-L-rhamnosidase C-terminal" evidence="7">
    <location>
        <begin position="801"/>
        <end position="869"/>
    </location>
</feature>
<comment type="catalytic activity">
    <reaction evidence="1">
        <text>Hydrolysis of terminal non-reducing alpha-L-rhamnose residues in alpha-L-rhamnosides.</text>
        <dbReference type="EC" id="3.2.1.40"/>
    </reaction>
</comment>
<dbReference type="InParanoid" id="A0A136J3C5"/>
<dbReference type="Proteomes" id="UP000070501">
    <property type="component" value="Unassembled WGS sequence"/>
</dbReference>
<dbReference type="Pfam" id="PF17389">
    <property type="entry name" value="Bac_rhamnosid6H"/>
    <property type="match status" value="1"/>
</dbReference>